<feature type="compositionally biased region" description="Basic residues" evidence="1">
    <location>
        <begin position="22"/>
        <end position="36"/>
    </location>
</feature>
<dbReference type="EMBL" id="LFIW01002729">
    <property type="protein sequence ID" value="KZL63823.1"/>
    <property type="molecule type" value="Genomic_DNA"/>
</dbReference>
<keyword evidence="2" id="KW-0808">Transferase</keyword>
<comment type="caution">
    <text evidence="2">The sequence shown here is derived from an EMBL/GenBank/DDBJ whole genome shotgun (WGS) entry which is preliminary data.</text>
</comment>
<feature type="region of interest" description="Disordered" evidence="1">
    <location>
        <begin position="394"/>
        <end position="443"/>
    </location>
</feature>
<sequence>MALSQFRKLDVKSMEQLYEKKKERKKRQRAEQKRRHEREEQQQQQQQQKQAQLLSTALATLLGQTVGVLGATEAQATSWTSADPFASIGNLDFDSAYTQCDFASLESTEPSCEIGGFLSTMPKPTFADDINSHSPFWLSCAPLPAQPSTKRAPHDEANPSSAEELSLALDLARRATGQLRLADSVISATNASRAAGVAMLMRPTTAGVLTMKRPMLRAAIKRWQSQGVNLREKICRVVLYYTSHADRLAKEGTALPVPLGQLATLSGIRRLGRERLRNQYRQWWGKEATERCGLVPPPPIKTTANLPVATCHVCGFSAKHLLRMINTYEALNGGIARLPDGERRMDMLELFLGFIKNYATERLPHNELITGEDEPHNTTYQDHSVEVAVGLSHGDTFKQNDGSDDNTDDNDSQSDNQSGNDCSYHYPSPDSLEEDVKRSKRRR</sequence>
<organism evidence="2 3">
    <name type="scientific">Colletotrichum incanum</name>
    <name type="common">Soybean anthracnose fungus</name>
    <dbReference type="NCBI Taxonomy" id="1573173"/>
    <lineage>
        <taxon>Eukaryota</taxon>
        <taxon>Fungi</taxon>
        <taxon>Dikarya</taxon>
        <taxon>Ascomycota</taxon>
        <taxon>Pezizomycotina</taxon>
        <taxon>Sordariomycetes</taxon>
        <taxon>Hypocreomycetidae</taxon>
        <taxon>Glomerellales</taxon>
        <taxon>Glomerellaceae</taxon>
        <taxon>Colletotrichum</taxon>
        <taxon>Colletotrichum spaethianum species complex</taxon>
    </lineage>
</organism>
<feature type="compositionally biased region" description="Acidic residues" evidence="1">
    <location>
        <begin position="402"/>
        <end position="412"/>
    </location>
</feature>
<dbReference type="Proteomes" id="UP000076584">
    <property type="component" value="Unassembled WGS sequence"/>
</dbReference>
<keyword evidence="2" id="KW-0548">Nucleotidyltransferase</keyword>
<dbReference type="AlphaFoldDB" id="A0A161VYG5"/>
<evidence type="ECO:0000256" key="1">
    <source>
        <dbReference type="SAM" id="MobiDB-lite"/>
    </source>
</evidence>
<proteinExistence type="predicted"/>
<protein>
    <submittedName>
        <fullName evidence="2">Putative reverse transcriptase</fullName>
    </submittedName>
</protein>
<keyword evidence="3" id="KW-1185">Reference proteome</keyword>
<evidence type="ECO:0000313" key="3">
    <source>
        <dbReference type="Proteomes" id="UP000076584"/>
    </source>
</evidence>
<dbReference type="GO" id="GO:0003964">
    <property type="term" value="F:RNA-directed DNA polymerase activity"/>
    <property type="evidence" value="ECO:0007669"/>
    <property type="project" value="UniProtKB-KW"/>
</dbReference>
<keyword evidence="2" id="KW-0695">RNA-directed DNA polymerase</keyword>
<name>A0A161VYG5_COLIC</name>
<feature type="region of interest" description="Disordered" evidence="1">
    <location>
        <begin position="17"/>
        <end position="48"/>
    </location>
</feature>
<gene>
    <name evidence="2" type="ORF">CI238_12787</name>
</gene>
<reference evidence="2 3" key="1">
    <citation type="submission" date="2015-06" db="EMBL/GenBank/DDBJ databases">
        <title>Survival trade-offs in plant roots during colonization by closely related pathogenic and mutualistic fungi.</title>
        <authorList>
            <person name="Hacquard S."/>
            <person name="Kracher B."/>
            <person name="Hiruma K."/>
            <person name="Weinman A."/>
            <person name="Muench P."/>
            <person name="Garrido Oter R."/>
            <person name="Ver Loren van Themaat E."/>
            <person name="Dallerey J.-F."/>
            <person name="Damm U."/>
            <person name="Henrissat B."/>
            <person name="Lespinet O."/>
            <person name="Thon M."/>
            <person name="Kemen E."/>
            <person name="McHardy A.C."/>
            <person name="Schulze-Lefert P."/>
            <person name="O'Connell R.J."/>
        </authorList>
    </citation>
    <scope>NUCLEOTIDE SEQUENCE [LARGE SCALE GENOMIC DNA]</scope>
    <source>
        <strain evidence="2 3">MAFF 238704</strain>
    </source>
</reference>
<evidence type="ECO:0000313" key="2">
    <source>
        <dbReference type="EMBL" id="KZL63823.1"/>
    </source>
</evidence>
<accession>A0A161VYG5</accession>